<dbReference type="EMBL" id="LRXL01000053">
    <property type="protein sequence ID" value="OAB75672.1"/>
    <property type="molecule type" value="Genomic_DNA"/>
</dbReference>
<comment type="caution">
    <text evidence="2">The sequence shown here is derived from an EMBL/GenBank/DDBJ whole genome shotgun (WGS) entry which is preliminary data.</text>
</comment>
<organism evidence="2 3">
    <name type="scientific">Cochleicola gelatinilyticus</name>
    <dbReference type="NCBI Taxonomy" id="1763537"/>
    <lineage>
        <taxon>Bacteria</taxon>
        <taxon>Pseudomonadati</taxon>
        <taxon>Bacteroidota</taxon>
        <taxon>Flavobacteriia</taxon>
        <taxon>Flavobacteriales</taxon>
        <taxon>Flavobacteriaceae</taxon>
        <taxon>Cochleicola</taxon>
    </lineage>
</organism>
<reference evidence="2 3" key="1">
    <citation type="submission" date="2016-02" db="EMBL/GenBank/DDBJ databases">
        <title>Ulvibacter sp. LPB0005, isolated from Thais luteostoma.</title>
        <authorList>
            <person name="Shin S.-K."/>
            <person name="Yi H."/>
        </authorList>
    </citation>
    <scope>NUCLEOTIDE SEQUENCE [LARGE SCALE GENOMIC DNA]</scope>
    <source>
        <strain evidence="2 3">LPB0005</strain>
    </source>
</reference>
<dbReference type="OrthoDB" id="6694149at2"/>
<keyword evidence="3" id="KW-1185">Reference proteome</keyword>
<dbReference type="RefSeq" id="WP_068593514.1">
    <property type="nucleotide sequence ID" value="NZ_LRXL01000053.1"/>
</dbReference>
<dbReference type="Pfam" id="PF13280">
    <property type="entry name" value="WYL"/>
    <property type="match status" value="1"/>
</dbReference>
<evidence type="ECO:0000313" key="3">
    <source>
        <dbReference type="Proteomes" id="UP000077013"/>
    </source>
</evidence>
<name>A0A167EM54_9FLAO</name>
<dbReference type="AlphaFoldDB" id="A0A167EM54"/>
<accession>A0A167EM54</accession>
<dbReference type="Proteomes" id="UP000077013">
    <property type="component" value="Unassembled WGS sequence"/>
</dbReference>
<proteinExistence type="predicted"/>
<protein>
    <recommendedName>
        <fullName evidence="1">WYL domain-containing protein</fullName>
    </recommendedName>
</protein>
<evidence type="ECO:0000313" key="2">
    <source>
        <dbReference type="EMBL" id="OAB75672.1"/>
    </source>
</evidence>
<feature type="domain" description="WYL" evidence="1">
    <location>
        <begin position="4"/>
        <end position="69"/>
    </location>
</feature>
<sequence length="83" mass="9854">MMKEKIENAGKNLKTILIDYTEKDGSNEGWREVEPYSFREKKGETYFYGYDIKKGGIRGFILNTINDIEETENTYNPRWTVEF</sequence>
<dbReference type="PROSITE" id="PS52050">
    <property type="entry name" value="WYL"/>
    <property type="match status" value="1"/>
</dbReference>
<gene>
    <name evidence="2" type="ORF">ULVI_14420</name>
</gene>
<dbReference type="InterPro" id="IPR026881">
    <property type="entry name" value="WYL_dom"/>
</dbReference>
<dbReference type="STRING" id="1763537.ULVI_14420"/>
<evidence type="ECO:0000259" key="1">
    <source>
        <dbReference type="Pfam" id="PF13280"/>
    </source>
</evidence>